<protein>
    <submittedName>
        <fullName evidence="1">tRNA (Adenine(22)-N(1))-methyltransferase TrmK</fullName>
    </submittedName>
</protein>
<dbReference type="AlphaFoldDB" id="A0AAW9ABI5"/>
<dbReference type="SUPFAM" id="SSF53335">
    <property type="entry name" value="S-adenosyl-L-methionine-dependent methyltransferases"/>
    <property type="match status" value="1"/>
</dbReference>
<evidence type="ECO:0000313" key="2">
    <source>
        <dbReference type="Proteomes" id="UP001271648"/>
    </source>
</evidence>
<dbReference type="EMBL" id="JAUBDJ010000005">
    <property type="protein sequence ID" value="MDW0117370.1"/>
    <property type="molecule type" value="Genomic_DNA"/>
</dbReference>
<organism evidence="1 2">
    <name type="scientific">Sporosarcina thermotolerans</name>
    <dbReference type="NCBI Taxonomy" id="633404"/>
    <lineage>
        <taxon>Bacteria</taxon>
        <taxon>Bacillati</taxon>
        <taxon>Bacillota</taxon>
        <taxon>Bacilli</taxon>
        <taxon>Bacillales</taxon>
        <taxon>Caryophanaceae</taxon>
        <taxon>Sporosarcina</taxon>
    </lineage>
</organism>
<proteinExistence type="predicted"/>
<dbReference type="InterPro" id="IPR029063">
    <property type="entry name" value="SAM-dependent_MTases_sf"/>
</dbReference>
<dbReference type="Gene3D" id="3.40.50.150">
    <property type="entry name" value="Vaccinia Virus protein VP39"/>
    <property type="match status" value="1"/>
</dbReference>
<dbReference type="Pfam" id="PF04816">
    <property type="entry name" value="TrmK"/>
    <property type="match status" value="1"/>
</dbReference>
<dbReference type="Proteomes" id="UP001271648">
    <property type="component" value="Unassembled WGS sequence"/>
</dbReference>
<dbReference type="InterPro" id="IPR006901">
    <property type="entry name" value="TrmK"/>
</dbReference>
<accession>A0AAW9ABI5</accession>
<dbReference type="PANTHER" id="PTHR38451">
    <property type="entry name" value="TRNA (ADENINE(22)-N(1))-METHYLTRANSFERASE"/>
    <property type="match status" value="1"/>
</dbReference>
<dbReference type="PANTHER" id="PTHR38451:SF1">
    <property type="entry name" value="TRNA (ADENINE(22)-N(1))-METHYLTRANSFERASE"/>
    <property type="match status" value="1"/>
</dbReference>
<dbReference type="RefSeq" id="WP_283732216.1">
    <property type="nucleotide sequence ID" value="NZ_CP125968.1"/>
</dbReference>
<name>A0AAW9ABI5_9BACL</name>
<dbReference type="Gene3D" id="1.10.287.1890">
    <property type="match status" value="1"/>
</dbReference>
<evidence type="ECO:0000313" key="1">
    <source>
        <dbReference type="EMBL" id="MDW0117370.1"/>
    </source>
</evidence>
<dbReference type="GO" id="GO:0160105">
    <property type="term" value="F:tRNA (adenine(22)-N1)-methyltransferase activity"/>
    <property type="evidence" value="ECO:0007669"/>
    <property type="project" value="InterPro"/>
</dbReference>
<sequence>MNSDKLSMRLTAVASYVETGAILADIGSDHAYLPCYLIRNEKISKAIAGEVVKGPFESAKKNVKKEGFENNITVRLGNGLQAVEESDGVDTITIAGMGGPLIASILQEGHTKLGQVKRIITQPNIHSSSIREWAVQNGWVIIDEEILKEDGKIYEIIVLERGQANYDELEMKFGPYLLKEKSPVFIEKWERESTEWKRILGSLEKAGDTEEIYQRKEQLRKEIELVGRVLTN</sequence>
<keyword evidence="2" id="KW-1185">Reference proteome</keyword>
<gene>
    <name evidence="1" type="ORF">QTL97_10525</name>
</gene>
<comment type="caution">
    <text evidence="1">The sequence shown here is derived from an EMBL/GenBank/DDBJ whole genome shotgun (WGS) entry which is preliminary data.</text>
</comment>
<reference evidence="1 2" key="1">
    <citation type="submission" date="2023-06" db="EMBL/GenBank/DDBJ databases">
        <title>Sporosarcina sp. nov., isolated from Korean traditional fermented seafood 'Jeotgal'.</title>
        <authorList>
            <person name="Yang A.I."/>
            <person name="Shin N.-R."/>
        </authorList>
    </citation>
    <scope>NUCLEOTIDE SEQUENCE [LARGE SCALE GENOMIC DNA]</scope>
    <source>
        <strain evidence="1 2">KCTC43456</strain>
    </source>
</reference>
<dbReference type="PIRSF" id="PIRSF018637">
    <property type="entry name" value="TrmK"/>
    <property type="match status" value="1"/>
</dbReference>